<dbReference type="Proteomes" id="UP000185479">
    <property type="component" value="Chromosome"/>
</dbReference>
<evidence type="ECO:0000313" key="5">
    <source>
        <dbReference type="EMBL" id="APT85942.1"/>
    </source>
</evidence>
<evidence type="ECO:0000313" key="8">
    <source>
        <dbReference type="Proteomes" id="UP000315353"/>
    </source>
</evidence>
<gene>
    <name evidence="6" type="ORF">CFL01nite_18430</name>
    <name evidence="5" type="ORF">CFLV_01155</name>
</gene>
<organism evidence="5 7">
    <name type="scientific">Corynebacterium flavescens</name>
    <dbReference type="NCBI Taxonomy" id="28028"/>
    <lineage>
        <taxon>Bacteria</taxon>
        <taxon>Bacillati</taxon>
        <taxon>Actinomycetota</taxon>
        <taxon>Actinomycetes</taxon>
        <taxon>Mycobacteriales</taxon>
        <taxon>Corynebacteriaceae</taxon>
        <taxon>Corynebacterium</taxon>
    </lineage>
</organism>
<comment type="catalytic activity">
    <reaction evidence="1">
        <text>a monocarboxylic acid amide + H2O = a monocarboxylate + NH4(+)</text>
        <dbReference type="Rhea" id="RHEA:12020"/>
        <dbReference type="ChEBI" id="CHEBI:15377"/>
        <dbReference type="ChEBI" id="CHEBI:28938"/>
        <dbReference type="ChEBI" id="CHEBI:35757"/>
        <dbReference type="ChEBI" id="CHEBI:83628"/>
        <dbReference type="EC" id="3.5.1.4"/>
    </reaction>
</comment>
<evidence type="ECO:0000256" key="1">
    <source>
        <dbReference type="ARBA" id="ARBA00001311"/>
    </source>
</evidence>
<dbReference type="KEGG" id="cfc:CFLV_01155"/>
<evidence type="ECO:0000256" key="2">
    <source>
        <dbReference type="ARBA" id="ARBA00009199"/>
    </source>
</evidence>
<dbReference type="PANTHER" id="PTHR11895:SF7">
    <property type="entry name" value="GLUTAMYL-TRNA(GLN) AMIDOTRANSFERASE SUBUNIT A, MITOCHONDRIAL"/>
    <property type="match status" value="1"/>
</dbReference>
<comment type="similarity">
    <text evidence="2">Belongs to the amidase family.</text>
</comment>
<dbReference type="STRING" id="28028.CFLV_01155"/>
<dbReference type="Pfam" id="PF01425">
    <property type="entry name" value="Amidase"/>
    <property type="match status" value="1"/>
</dbReference>
<name>A0A1L7CJA8_CORFL</name>
<dbReference type="RefSeq" id="WP_075728943.1">
    <property type="nucleotide sequence ID" value="NZ_BJNB01000031.1"/>
</dbReference>
<dbReference type="InterPro" id="IPR036928">
    <property type="entry name" value="AS_sf"/>
</dbReference>
<evidence type="ECO:0000256" key="3">
    <source>
        <dbReference type="ARBA" id="ARBA00012922"/>
    </source>
</evidence>
<accession>A0A1L7CJA8</accession>
<protein>
    <recommendedName>
        <fullName evidence="3">amidase</fullName>
        <ecNumber evidence="3">3.5.1.4</ecNumber>
    </recommendedName>
</protein>
<dbReference type="OrthoDB" id="5175573at2"/>
<dbReference type="InterPro" id="IPR000120">
    <property type="entry name" value="Amidase"/>
</dbReference>
<feature type="domain" description="Amidase" evidence="4">
    <location>
        <begin position="24"/>
        <end position="447"/>
    </location>
</feature>
<evidence type="ECO:0000313" key="7">
    <source>
        <dbReference type="Proteomes" id="UP000185479"/>
    </source>
</evidence>
<dbReference type="Gene3D" id="3.90.1300.10">
    <property type="entry name" value="Amidase signature (AS) domain"/>
    <property type="match status" value="1"/>
</dbReference>
<dbReference type="PANTHER" id="PTHR11895">
    <property type="entry name" value="TRANSAMIDASE"/>
    <property type="match status" value="1"/>
</dbReference>
<reference evidence="6 8" key="2">
    <citation type="submission" date="2019-06" db="EMBL/GenBank/DDBJ databases">
        <title>Whole genome shotgun sequence of Corynebacterium flavescens NBRC 14136.</title>
        <authorList>
            <person name="Hosoyama A."/>
            <person name="Uohara A."/>
            <person name="Ohji S."/>
            <person name="Ichikawa N."/>
        </authorList>
    </citation>
    <scope>NUCLEOTIDE SEQUENCE [LARGE SCALE GENOMIC DNA]</scope>
    <source>
        <strain evidence="6 8">NBRC 14136</strain>
    </source>
</reference>
<evidence type="ECO:0000313" key="6">
    <source>
        <dbReference type="EMBL" id="GEB98348.1"/>
    </source>
</evidence>
<dbReference type="EMBL" id="BJNB01000031">
    <property type="protein sequence ID" value="GEB98348.1"/>
    <property type="molecule type" value="Genomic_DNA"/>
</dbReference>
<dbReference type="GeneID" id="82879330"/>
<evidence type="ECO:0000259" key="4">
    <source>
        <dbReference type="Pfam" id="PF01425"/>
    </source>
</evidence>
<sequence>MSYPELSAEELITEYRRGTTTPTEVVGSLLERIDALEPELNAITEMLEGALRQAQAATELWRKDSHAYREFPLLGVPVIIKEKHAIAGYDVDQALPAAAVTAVEDHPVVERLRAAGAILLARSANPEFCAATFTASLEHGVTRNPWDTSMSPGGSSGGSGAALAAGYAPLATGSDIGGSTRIPASMCGVVGYKAPYGVVPGIHPSTMDWYRSDSAMARTVGDALLMHNTISGQHPADPHSLPKKPVEVAAAGATVQGKKIGYSTALGNFNVDVDTAANVERSALLLEEQGAVVSAVTPNWTTEEIMEAALAHYGHTLAPVMADTLEATGAAASPYIGEFIETTLQAAARLPLYKTFERESAIRAELARLFADVDVLLAPVTAWGQYPVQGPAETVNADGEHYWKDYLAIPFNIANRHPALAVPTGINRFGLPTGVQIVGRPYDEKSVFEVGFVLERAIGWEHRFTSAAPNVTTAATPAT</sequence>
<keyword evidence="7" id="KW-1185">Reference proteome</keyword>
<dbReference type="SUPFAM" id="SSF75304">
    <property type="entry name" value="Amidase signature (AS) enzymes"/>
    <property type="match status" value="1"/>
</dbReference>
<dbReference type="Proteomes" id="UP000315353">
    <property type="component" value="Unassembled WGS sequence"/>
</dbReference>
<proteinExistence type="inferred from homology"/>
<dbReference type="EMBL" id="CP009246">
    <property type="protein sequence ID" value="APT85942.1"/>
    <property type="molecule type" value="Genomic_DNA"/>
</dbReference>
<dbReference type="InterPro" id="IPR023631">
    <property type="entry name" value="Amidase_dom"/>
</dbReference>
<dbReference type="EC" id="3.5.1.4" evidence="3"/>
<dbReference type="GO" id="GO:0004040">
    <property type="term" value="F:amidase activity"/>
    <property type="evidence" value="ECO:0007669"/>
    <property type="project" value="UniProtKB-EC"/>
</dbReference>
<reference evidence="5 7" key="1">
    <citation type="submission" date="2014-08" db="EMBL/GenBank/DDBJ databases">
        <title>Complete genome sequence of Corynebacterium flavescens OJ8(T)(=DSM 20296(T)), isolated from cheese.</title>
        <authorList>
            <person name="Ruckert C."/>
            <person name="Albersmeier A."/>
            <person name="Winkler A."/>
            <person name="Kalinowski J."/>
        </authorList>
    </citation>
    <scope>NUCLEOTIDE SEQUENCE [LARGE SCALE GENOMIC DNA]</scope>
    <source>
        <strain evidence="5 7">OJ8</strain>
    </source>
</reference>
<dbReference type="AlphaFoldDB" id="A0A1L7CJA8"/>